<dbReference type="KEGG" id="hdh:G5B40_18865"/>
<gene>
    <name evidence="5 6" type="primary">ubiG</name>
    <name evidence="6" type="ORF">G5B40_18865</name>
</gene>
<organism evidence="6 7">
    <name type="scientific">Pikeienuella piscinae</name>
    <dbReference type="NCBI Taxonomy" id="2748098"/>
    <lineage>
        <taxon>Bacteria</taxon>
        <taxon>Pseudomonadati</taxon>
        <taxon>Pseudomonadota</taxon>
        <taxon>Alphaproteobacteria</taxon>
        <taxon>Rhodobacterales</taxon>
        <taxon>Paracoccaceae</taxon>
        <taxon>Pikeienuella</taxon>
    </lineage>
</organism>
<feature type="binding site" evidence="5">
    <location>
        <position position="134"/>
    </location>
    <ligand>
        <name>S-adenosyl-L-methionine</name>
        <dbReference type="ChEBI" id="CHEBI:59789"/>
    </ligand>
</feature>
<dbReference type="PANTHER" id="PTHR43464">
    <property type="entry name" value="METHYLTRANSFERASE"/>
    <property type="match status" value="1"/>
</dbReference>
<feature type="binding site" evidence="5">
    <location>
        <position position="39"/>
    </location>
    <ligand>
        <name>S-adenosyl-L-methionine</name>
        <dbReference type="ChEBI" id="CHEBI:59789"/>
    </ligand>
</feature>
<evidence type="ECO:0000256" key="4">
    <source>
        <dbReference type="ARBA" id="ARBA00022691"/>
    </source>
</evidence>
<dbReference type="HAMAP" id="MF_00472">
    <property type="entry name" value="UbiG"/>
    <property type="match status" value="1"/>
</dbReference>
<dbReference type="SUPFAM" id="SSF53335">
    <property type="entry name" value="S-adenosyl-L-methionine-dependent methyltransferases"/>
    <property type="match status" value="1"/>
</dbReference>
<evidence type="ECO:0000256" key="5">
    <source>
        <dbReference type="HAMAP-Rule" id="MF_00472"/>
    </source>
</evidence>
<evidence type="ECO:0000313" key="7">
    <source>
        <dbReference type="Proteomes" id="UP000503336"/>
    </source>
</evidence>
<dbReference type="PANTHER" id="PTHR43464:SF19">
    <property type="entry name" value="UBIQUINONE BIOSYNTHESIS O-METHYLTRANSFERASE, MITOCHONDRIAL"/>
    <property type="match status" value="1"/>
</dbReference>
<keyword evidence="7" id="KW-1185">Reference proteome</keyword>
<evidence type="ECO:0000313" key="6">
    <source>
        <dbReference type="EMBL" id="QIE57322.1"/>
    </source>
</evidence>
<dbReference type="EMBL" id="CP049056">
    <property type="protein sequence ID" value="QIE57322.1"/>
    <property type="molecule type" value="Genomic_DNA"/>
</dbReference>
<dbReference type="Pfam" id="PF13489">
    <property type="entry name" value="Methyltransf_23"/>
    <property type="match status" value="1"/>
</dbReference>
<feature type="binding site" evidence="5">
    <location>
        <position position="70"/>
    </location>
    <ligand>
        <name>S-adenosyl-L-methionine</name>
        <dbReference type="ChEBI" id="CHEBI:59789"/>
    </ligand>
</feature>
<comment type="pathway">
    <text evidence="5">Cofactor biosynthesis; ubiquinone biosynthesis.</text>
</comment>
<comment type="catalytic activity">
    <reaction evidence="5">
        <text>a 3-(all-trans-polyprenyl)benzene-1,2-diol + S-adenosyl-L-methionine = a 2-methoxy-6-(all-trans-polyprenyl)phenol + S-adenosyl-L-homocysteine + H(+)</text>
        <dbReference type="Rhea" id="RHEA:31411"/>
        <dbReference type="Rhea" id="RHEA-COMP:9550"/>
        <dbReference type="Rhea" id="RHEA-COMP:9551"/>
        <dbReference type="ChEBI" id="CHEBI:15378"/>
        <dbReference type="ChEBI" id="CHEBI:57856"/>
        <dbReference type="ChEBI" id="CHEBI:59789"/>
        <dbReference type="ChEBI" id="CHEBI:62729"/>
        <dbReference type="ChEBI" id="CHEBI:62731"/>
        <dbReference type="EC" id="2.1.1.222"/>
    </reaction>
</comment>
<dbReference type="EC" id="2.1.1.222" evidence="5"/>
<dbReference type="UniPathway" id="UPA00232"/>
<dbReference type="Proteomes" id="UP000503336">
    <property type="component" value="Chromosome"/>
</dbReference>
<dbReference type="CDD" id="cd02440">
    <property type="entry name" value="AdoMet_MTases"/>
    <property type="match status" value="1"/>
</dbReference>
<keyword evidence="2 5" id="KW-0808">Transferase</keyword>
<name>A0A7M3T5P1_9RHOB</name>
<proteinExistence type="inferred from homology"/>
<dbReference type="NCBIfam" id="TIGR01983">
    <property type="entry name" value="UbiG"/>
    <property type="match status" value="1"/>
</dbReference>
<evidence type="ECO:0000256" key="3">
    <source>
        <dbReference type="ARBA" id="ARBA00022688"/>
    </source>
</evidence>
<feature type="binding site" evidence="5">
    <location>
        <position position="91"/>
    </location>
    <ligand>
        <name>S-adenosyl-L-methionine</name>
        <dbReference type="ChEBI" id="CHEBI:59789"/>
    </ligand>
</feature>
<dbReference type="EC" id="2.1.1.64" evidence="5"/>
<dbReference type="AlphaFoldDB" id="A0A7M3T5P1"/>
<dbReference type="GO" id="GO:0102208">
    <property type="term" value="F:2-polyprenyl-6-hydroxyphenol methylase activity"/>
    <property type="evidence" value="ECO:0007669"/>
    <property type="project" value="UniProtKB-EC"/>
</dbReference>
<evidence type="ECO:0000256" key="1">
    <source>
        <dbReference type="ARBA" id="ARBA00022603"/>
    </source>
</evidence>
<dbReference type="InterPro" id="IPR010233">
    <property type="entry name" value="UbiG_MeTrfase"/>
</dbReference>
<reference evidence="6 7" key="1">
    <citation type="submission" date="2020-02" db="EMBL/GenBank/DDBJ databases">
        <title>complete genome sequence of Rhodobacteraceae bacterium.</title>
        <authorList>
            <person name="Park J."/>
            <person name="Kim Y.-S."/>
            <person name="Kim K.-H."/>
        </authorList>
    </citation>
    <scope>NUCLEOTIDE SEQUENCE [LARGE SCALE GENOMIC DNA]</scope>
    <source>
        <strain evidence="6 7">RR4-56</strain>
    </source>
</reference>
<accession>A0A7M3T5P1</accession>
<comment type="function">
    <text evidence="5">O-methyltransferase that catalyzes the 2 O-methylation steps in the ubiquinone biosynthetic pathway.</text>
</comment>
<sequence>MSISGTVDSAEIAKFEAMAAEWWDPEGKFRPLHAMNPCRLDYIAEQIAAEFGRDRRARRPLEGFALADIGCGGGLTAEPMARLGADVTGFDAAEESLGVARAHASESGLEIDYRAETAEAAAARGARFDIVLALEIVEHVADVPGFLAALSALLKPGGMAILSTLNRTPESFAAAIVGAERILRWLPPGTHDWRKFPTPEELESALGAAGLDVVDAKGMVPDLARGGWRLSDGNMRVNYIMSALRPKD</sequence>
<dbReference type="Gene3D" id="3.40.50.150">
    <property type="entry name" value="Vaccinia Virus protein VP39"/>
    <property type="match status" value="1"/>
</dbReference>
<evidence type="ECO:0000256" key="2">
    <source>
        <dbReference type="ARBA" id="ARBA00022679"/>
    </source>
</evidence>
<keyword evidence="4 5" id="KW-0949">S-adenosyl-L-methionine</keyword>
<protein>
    <recommendedName>
        <fullName evidence="5">Ubiquinone biosynthesis O-methyltransferase</fullName>
    </recommendedName>
    <alternativeName>
        <fullName evidence="5">2-polyprenyl-6-hydroxyphenol methylase</fullName>
        <ecNumber evidence="5">2.1.1.222</ecNumber>
    </alternativeName>
    <alternativeName>
        <fullName evidence="5">3-demethylubiquinone 3-O-methyltransferase</fullName>
        <ecNumber evidence="5">2.1.1.64</ecNumber>
    </alternativeName>
</protein>
<dbReference type="GO" id="GO:0032259">
    <property type="term" value="P:methylation"/>
    <property type="evidence" value="ECO:0007669"/>
    <property type="project" value="UniProtKB-KW"/>
</dbReference>
<comment type="catalytic activity">
    <reaction evidence="5">
        <text>a 3-demethylubiquinol + S-adenosyl-L-methionine = a ubiquinol + S-adenosyl-L-homocysteine + H(+)</text>
        <dbReference type="Rhea" id="RHEA:44380"/>
        <dbReference type="Rhea" id="RHEA-COMP:9566"/>
        <dbReference type="Rhea" id="RHEA-COMP:10914"/>
        <dbReference type="ChEBI" id="CHEBI:15378"/>
        <dbReference type="ChEBI" id="CHEBI:17976"/>
        <dbReference type="ChEBI" id="CHEBI:57856"/>
        <dbReference type="ChEBI" id="CHEBI:59789"/>
        <dbReference type="ChEBI" id="CHEBI:84422"/>
        <dbReference type="EC" id="2.1.1.64"/>
    </reaction>
</comment>
<comment type="similarity">
    <text evidence="5">Belongs to the methyltransferase superfamily. UbiG/COQ3 family.</text>
</comment>
<dbReference type="InterPro" id="IPR029063">
    <property type="entry name" value="SAM-dependent_MTases_sf"/>
</dbReference>
<keyword evidence="3 5" id="KW-0831">Ubiquinone biosynthesis</keyword>
<dbReference type="GO" id="GO:0061542">
    <property type="term" value="F:3-demethylubiquinol 3-O-methyltransferase activity"/>
    <property type="evidence" value="ECO:0007669"/>
    <property type="project" value="UniProtKB-UniRule"/>
</dbReference>
<keyword evidence="1 5" id="KW-0489">Methyltransferase</keyword>
<dbReference type="GO" id="GO:0010420">
    <property type="term" value="F:polyprenyldihydroxybenzoate methyltransferase activity"/>
    <property type="evidence" value="ECO:0007669"/>
    <property type="project" value="InterPro"/>
</dbReference>